<dbReference type="RefSeq" id="NP_073308.1">
    <property type="nucleotide sequence ID" value="NC_002641.1"/>
</dbReference>
<evidence type="ECO:0000256" key="4">
    <source>
        <dbReference type="ARBA" id="ARBA00023125"/>
    </source>
</evidence>
<dbReference type="GO" id="GO:0016787">
    <property type="term" value="F:hydrolase activity"/>
    <property type="evidence" value="ECO:0007669"/>
    <property type="project" value="UniProtKB-KW"/>
</dbReference>
<organismHost>
    <name type="scientific">Gallus gallus</name>
    <name type="common">Chicken</name>
    <dbReference type="NCBI Taxonomy" id="9031"/>
</organismHost>
<dbReference type="InterPro" id="IPR003498">
    <property type="entry name" value="DNA_pack_C"/>
</dbReference>
<reference evidence="8 9" key="1">
    <citation type="journal article" date="2001" name="J. Virol.">
        <title>The genome of turkey herpesvirus.</title>
        <authorList>
            <person name="Afonso C.L."/>
            <person name="Tulman E.R."/>
            <person name="Lu Z."/>
            <person name="Zsak L."/>
            <person name="Rock D.L."/>
            <person name="Kutish G.F."/>
        </authorList>
    </citation>
    <scope>NUCLEOTIDE SEQUENCE [LARGE SCALE GENOMIC DNA]</scope>
    <source>
        <strain evidence="8">FC126</strain>
    </source>
</reference>
<feature type="domain" description="Probable DNA packing protein C-terminal" evidence="6">
    <location>
        <begin position="378"/>
        <end position="728"/>
    </location>
</feature>
<organism evidence="8 9">
    <name type="scientific">Meleagrid herpesvirus 1</name>
    <name type="common">MeHV-1</name>
    <name type="synonym">Turkey herpesvirus</name>
    <dbReference type="NCBI Taxonomy" id="37108"/>
    <lineage>
        <taxon>Viruses</taxon>
        <taxon>Duplodnaviria</taxon>
        <taxon>Heunggongvirae</taxon>
        <taxon>Peploviricota</taxon>
        <taxon>Herviviricetes</taxon>
        <taxon>Herpesvirales</taxon>
        <taxon>Orthoherpesviridae</taxon>
        <taxon>Alphaherpesvirinae</taxon>
        <taxon>Mardivirus</taxon>
        <taxon>Mardivirus meleagridalpha1</taxon>
    </lineage>
</organism>
<dbReference type="SUPFAM" id="SSF52540">
    <property type="entry name" value="P-loop containing nucleoside triphosphate hydrolases"/>
    <property type="match status" value="1"/>
</dbReference>
<dbReference type="OrthoDB" id="787at10239"/>
<dbReference type="InterPro" id="IPR027417">
    <property type="entry name" value="P-loop_NTPase"/>
</dbReference>
<dbReference type="EMBL" id="AF291866">
    <property type="protein sequence ID" value="AAG45752.1"/>
    <property type="molecule type" value="Genomic_DNA"/>
</dbReference>
<dbReference type="Pfam" id="PF02499">
    <property type="entry name" value="DNA_pack_C"/>
    <property type="match status" value="1"/>
</dbReference>
<sequence>MFGGQLGSETRRHFEKLLRERNNRLGAAGRPEKNLRNGDIIDAPFLNFAIPIPRRHQTVIPAIGILHDSCDSAGIYSDVAARMLYTNMVYSEFDRANNESPSSGRSLVKEAGAFLSPKMIDCASALKFKEYDDTECASHRNAYYSVMNSFVVMRTSDAFKQLVSFMDRFARLLSASFRDVKDLDGKPTDKRMKIDIPPYGKTHGTLELFQKMILMHATYFVTSVLLGDHTERAERLLRIAFDTPNFSDAATRHFRQRVSVFLVPRRHGKTWFLVPLIALAMASFEGIRIGYTSHIRKAIEPVFEEIGDRLRKWFGGHRVDHVKGETITFSFPSGSRSTVTFASSHNTNSIRGQDFNLLFVDEANFIRPDAVQTIIGFLNQSNCKIIFVSSTNSGKASTSFLYGLKGSADALLNVVTYICDEHIKHVTDYTNATSCSCYVLNKPVFITMDGTMRRTAEKFLPDSFMQEIIGGGDIHKITCSGDRGIFTSSAIDRFLIYRPSTVHCQTNTYPDLYVYVDPAFTANAKASGTGVAVIGRSGLDYILFGLEHFFLRALTGDSVDAIGDCVAQCIIQICAIHTKRFRMIKIAVEGNSNQDSAVAIATRIALELTSYIKSGVAPTPHDFSFYHSSPAGTDVAYPFFLLQRQKTAAFDFFIAQFNSGRVLASQDIVSTTVSLNMDPVEYLTKQLVNLSEVVTGSACNRTFSGKKGGSDDTLVALTMAVYISTHASDGAFAHLTVG</sequence>
<dbReference type="Gene3D" id="3.30.420.320">
    <property type="match status" value="1"/>
</dbReference>
<protein>
    <submittedName>
        <fullName evidence="8">UL15 DNA packaging protein (Terminase)</fullName>
    </submittedName>
</protein>
<dbReference type="Pfam" id="PF02500">
    <property type="entry name" value="DNA_pack_N"/>
    <property type="match status" value="1"/>
</dbReference>
<dbReference type="InterPro" id="IPR003499">
    <property type="entry name" value="DNA_pack_N"/>
</dbReference>
<organismHost>
    <name type="scientific">Meleagris gallopavo</name>
    <name type="common">Wild turkey</name>
    <dbReference type="NCBI Taxonomy" id="9103"/>
</organismHost>
<evidence type="ECO:0000256" key="3">
    <source>
        <dbReference type="ARBA" id="ARBA00022801"/>
    </source>
</evidence>
<evidence type="ECO:0000256" key="2">
    <source>
        <dbReference type="ARBA" id="ARBA00022612"/>
    </source>
</evidence>
<keyword evidence="5" id="KW-0231">Viral genome packaging</keyword>
<dbReference type="GO" id="GO:0003677">
    <property type="term" value="F:DNA binding"/>
    <property type="evidence" value="ECO:0007669"/>
    <property type="project" value="UniProtKB-KW"/>
</dbReference>
<dbReference type="KEGG" id="vg:918556"/>
<evidence type="ECO:0000259" key="7">
    <source>
        <dbReference type="Pfam" id="PF02500"/>
    </source>
</evidence>
<proteinExistence type="inferred from homology"/>
<evidence type="ECO:0000313" key="9">
    <source>
        <dbReference type="Proteomes" id="UP000175168"/>
    </source>
</evidence>
<evidence type="ECO:0000256" key="5">
    <source>
        <dbReference type="ARBA" id="ARBA00023219"/>
    </source>
</evidence>
<dbReference type="GeneID" id="918556"/>
<dbReference type="GO" id="GO:0051276">
    <property type="term" value="P:chromosome organization"/>
    <property type="evidence" value="ECO:0007669"/>
    <property type="project" value="InterPro"/>
</dbReference>
<keyword evidence="2" id="KW-1188">Viral release from host cell</keyword>
<evidence type="ECO:0000256" key="1">
    <source>
        <dbReference type="ARBA" id="ARBA00022562"/>
    </source>
</evidence>
<accession>Q9DPS0</accession>
<dbReference type="Gene3D" id="3.40.50.300">
    <property type="entry name" value="P-loop containing nucleotide triphosphate hydrolases"/>
    <property type="match status" value="1"/>
</dbReference>
<dbReference type="InterPro" id="IPR038435">
    <property type="entry name" value="DNA_pack_C_sf"/>
</dbReference>
<keyword evidence="1" id="KW-1048">Host nucleus</keyword>
<keyword evidence="9" id="KW-1185">Reference proteome</keyword>
<dbReference type="HAMAP" id="MF_04013">
    <property type="entry name" value="HSV_TRM3"/>
    <property type="match status" value="1"/>
</dbReference>
<feature type="domain" description="Probable DNA packing protein N-terminal" evidence="7">
    <location>
        <begin position="55"/>
        <end position="352"/>
    </location>
</feature>
<gene>
    <name evidence="8" type="primary">HVT022</name>
</gene>
<dbReference type="Proteomes" id="UP000175168">
    <property type="component" value="Segment"/>
</dbReference>
<keyword evidence="4" id="KW-0238">DNA-binding</keyword>
<dbReference type="InterPro" id="IPR033663">
    <property type="entry name" value="HSV_TRM3"/>
</dbReference>
<evidence type="ECO:0000313" key="8">
    <source>
        <dbReference type="EMBL" id="AAG45752.1"/>
    </source>
</evidence>
<keyword evidence="3" id="KW-0378">Hydrolase</keyword>
<name>Q9DPS0_MEHV1</name>
<evidence type="ECO:0000259" key="6">
    <source>
        <dbReference type="Pfam" id="PF02499"/>
    </source>
</evidence>